<dbReference type="RefSeq" id="WP_188863007.1">
    <property type="nucleotide sequence ID" value="NZ_BMLT01000021.1"/>
</dbReference>
<organism evidence="3 4">
    <name type="scientific">Marinobacterium nitratireducens</name>
    <dbReference type="NCBI Taxonomy" id="518897"/>
    <lineage>
        <taxon>Bacteria</taxon>
        <taxon>Pseudomonadati</taxon>
        <taxon>Pseudomonadota</taxon>
        <taxon>Gammaproteobacteria</taxon>
        <taxon>Oceanospirillales</taxon>
        <taxon>Oceanospirillaceae</taxon>
        <taxon>Marinobacterium</taxon>
    </lineage>
</organism>
<comment type="caution">
    <text evidence="3">The sequence shown here is derived from an EMBL/GenBank/DDBJ whole genome shotgun (WGS) entry which is preliminary data.</text>
</comment>
<name>A0A917ZQN7_9GAMM</name>
<dbReference type="AlphaFoldDB" id="A0A917ZQN7"/>
<dbReference type="EMBL" id="BMLT01000021">
    <property type="protein sequence ID" value="GGO89130.1"/>
    <property type="molecule type" value="Genomic_DNA"/>
</dbReference>
<dbReference type="GO" id="GO:0000166">
    <property type="term" value="F:nucleotide binding"/>
    <property type="evidence" value="ECO:0007669"/>
    <property type="project" value="UniProtKB-KW"/>
</dbReference>
<sequence>MENQHRKIKGYRELSQEEIDMMNKIKEKAAEVGDLCDELAALQGDSAADQRWFSIGRTDLQKGFMALTRSIAKPDFF</sequence>
<dbReference type="Proteomes" id="UP000599578">
    <property type="component" value="Unassembled WGS sequence"/>
</dbReference>
<evidence type="ECO:0000313" key="3">
    <source>
        <dbReference type="EMBL" id="GGO89130.1"/>
    </source>
</evidence>
<protein>
    <recommendedName>
        <fullName evidence="2">Acb2/Tad1 hairpin domain-containing protein</fullName>
    </recommendedName>
</protein>
<evidence type="ECO:0000259" key="2">
    <source>
        <dbReference type="Pfam" id="PF24729"/>
    </source>
</evidence>
<dbReference type="InterPro" id="IPR056098">
    <property type="entry name" value="Acb2/Tad1_hairpin"/>
</dbReference>
<dbReference type="Pfam" id="PF24729">
    <property type="entry name" value="Acb2_Tad1_hairpin"/>
    <property type="match status" value="1"/>
</dbReference>
<proteinExistence type="predicted"/>
<keyword evidence="4" id="KW-1185">Reference proteome</keyword>
<evidence type="ECO:0000256" key="1">
    <source>
        <dbReference type="ARBA" id="ARBA00022741"/>
    </source>
</evidence>
<gene>
    <name evidence="3" type="ORF">GCM10011348_46160</name>
</gene>
<keyword evidence="1" id="KW-0547">Nucleotide-binding</keyword>
<accession>A0A917ZQN7</accession>
<evidence type="ECO:0000313" key="4">
    <source>
        <dbReference type="Proteomes" id="UP000599578"/>
    </source>
</evidence>
<reference evidence="3 4" key="1">
    <citation type="journal article" date="2014" name="Int. J. Syst. Evol. Microbiol.">
        <title>Complete genome sequence of Corynebacterium casei LMG S-19264T (=DSM 44701T), isolated from a smear-ripened cheese.</title>
        <authorList>
            <consortium name="US DOE Joint Genome Institute (JGI-PGF)"/>
            <person name="Walter F."/>
            <person name="Albersmeier A."/>
            <person name="Kalinowski J."/>
            <person name="Ruckert C."/>
        </authorList>
    </citation>
    <scope>NUCLEOTIDE SEQUENCE [LARGE SCALE GENOMIC DNA]</scope>
    <source>
        <strain evidence="3 4">CGMCC 1.7286</strain>
    </source>
</reference>
<feature type="domain" description="Acb2/Tad1 hairpin" evidence="2">
    <location>
        <begin position="7"/>
        <end position="72"/>
    </location>
</feature>